<dbReference type="SUPFAM" id="SSF53756">
    <property type="entry name" value="UDP-Glycosyltransferase/glycogen phosphorylase"/>
    <property type="match status" value="1"/>
</dbReference>
<dbReference type="GO" id="GO:0017000">
    <property type="term" value="P:antibiotic biosynthetic process"/>
    <property type="evidence" value="ECO:0007669"/>
    <property type="project" value="UniProtKB-ARBA"/>
</dbReference>
<keyword evidence="2" id="KW-0328">Glycosyltransferase</keyword>
<evidence type="ECO:0000313" key="6">
    <source>
        <dbReference type="EMBL" id="RZQ61322.1"/>
    </source>
</evidence>
<dbReference type="GO" id="GO:0008194">
    <property type="term" value="F:UDP-glycosyltransferase activity"/>
    <property type="evidence" value="ECO:0007669"/>
    <property type="project" value="InterPro"/>
</dbReference>
<comment type="caution">
    <text evidence="6">The sequence shown here is derived from an EMBL/GenBank/DDBJ whole genome shotgun (WGS) entry which is preliminary data.</text>
</comment>
<evidence type="ECO:0000256" key="2">
    <source>
        <dbReference type="ARBA" id="ARBA00022676"/>
    </source>
</evidence>
<dbReference type="Gene3D" id="3.40.50.2000">
    <property type="entry name" value="Glycogen Phosphorylase B"/>
    <property type="match status" value="2"/>
</dbReference>
<evidence type="ECO:0000259" key="4">
    <source>
        <dbReference type="Pfam" id="PF06722"/>
    </source>
</evidence>
<accession>A0A4Q7J3W9</accession>
<evidence type="ECO:0000313" key="7">
    <source>
        <dbReference type="Proteomes" id="UP000292003"/>
    </source>
</evidence>
<protein>
    <submittedName>
        <fullName evidence="6">Glycosyltransferase</fullName>
    </submittedName>
</protein>
<dbReference type="InterPro" id="IPR002213">
    <property type="entry name" value="UDP_glucos_trans"/>
</dbReference>
<evidence type="ECO:0000259" key="5">
    <source>
        <dbReference type="Pfam" id="PF21036"/>
    </source>
</evidence>
<evidence type="ECO:0000256" key="3">
    <source>
        <dbReference type="ARBA" id="ARBA00022679"/>
    </source>
</evidence>
<reference evidence="6 7" key="1">
    <citation type="submission" date="2019-02" db="EMBL/GenBank/DDBJ databases">
        <title>Draft genome sequence of Amycolatopsis sp. 8-3EHSu isolated from roots of Suaeda maritima.</title>
        <authorList>
            <person name="Duangmal K."/>
            <person name="Chantavorakit T."/>
        </authorList>
    </citation>
    <scope>NUCLEOTIDE SEQUENCE [LARGE SCALE GENOMIC DNA]</scope>
    <source>
        <strain evidence="6 7">8-3EHSu</strain>
    </source>
</reference>
<dbReference type="Proteomes" id="UP000292003">
    <property type="component" value="Unassembled WGS sequence"/>
</dbReference>
<dbReference type="InterPro" id="IPR050426">
    <property type="entry name" value="Glycosyltransferase_28"/>
</dbReference>
<dbReference type="PANTHER" id="PTHR48050:SF13">
    <property type="entry name" value="STEROL 3-BETA-GLUCOSYLTRANSFERASE UGT80A2"/>
    <property type="match status" value="1"/>
</dbReference>
<evidence type="ECO:0000256" key="1">
    <source>
        <dbReference type="ARBA" id="ARBA00006962"/>
    </source>
</evidence>
<proteinExistence type="inferred from homology"/>
<dbReference type="Pfam" id="PF06722">
    <property type="entry name" value="EryCIII-like_C"/>
    <property type="match status" value="1"/>
</dbReference>
<organism evidence="6 7">
    <name type="scientific">Amycolatopsis suaedae</name>
    <dbReference type="NCBI Taxonomy" id="2510978"/>
    <lineage>
        <taxon>Bacteria</taxon>
        <taxon>Bacillati</taxon>
        <taxon>Actinomycetota</taxon>
        <taxon>Actinomycetes</taxon>
        <taxon>Pseudonocardiales</taxon>
        <taxon>Pseudonocardiaceae</taxon>
        <taxon>Amycolatopsis</taxon>
    </lineage>
</organism>
<dbReference type="InterPro" id="IPR048284">
    <property type="entry name" value="EryCIII-like_N"/>
</dbReference>
<gene>
    <name evidence="6" type="ORF">EWH70_23225</name>
</gene>
<dbReference type="OrthoDB" id="5488434at2"/>
<dbReference type="PANTHER" id="PTHR48050">
    <property type="entry name" value="STEROL 3-BETA-GLUCOSYLTRANSFERASE"/>
    <property type="match status" value="1"/>
</dbReference>
<dbReference type="Pfam" id="PF21036">
    <property type="entry name" value="EryCIII-like_N"/>
    <property type="match status" value="1"/>
</dbReference>
<sequence>MRVLFSFLPHWSHFAPMVPLASVLQARGHDVLVSAPADLAPRITGAGLSHVPVLDELDVASLAGFGPRGEKLPEPSTMSGKLTREGRGFGRASRLLLEPTGRLLDTWRPDLVVTDVVEFGARIAAARRDIPVVLHEWGMPIPAEIPPASREELADELAAADVDHPALTIQARPAELYGATPDVQRMRFIPFNGTGSLPLWTLRPSGRPRVCLTSGNTAGNSPRAAGRLAETARRLIGDGFEVLLAVGHRVRPDLPELPDDVRLIGWLPLGKILPTCDALVHHGGSGSTMTALALGVPQVAMSLFTDEFGYAGDVARLGVGVALTTGTTDPGDVADTCAKLVAEPAYRQRAAQVRAGIEAQPSPVEVAGIVERLL</sequence>
<keyword evidence="7" id="KW-1185">Reference proteome</keyword>
<feature type="domain" description="Erythromycin biosynthesis protein CIII-like C-terminal" evidence="4">
    <location>
        <begin position="241"/>
        <end position="372"/>
    </location>
</feature>
<dbReference type="InterPro" id="IPR010610">
    <property type="entry name" value="EryCIII-like_C"/>
</dbReference>
<name>A0A4Q7J3W9_9PSEU</name>
<feature type="domain" description="Erythromycin biosynthesis protein CIII-like N-terminal" evidence="5">
    <location>
        <begin position="24"/>
        <end position="215"/>
    </location>
</feature>
<dbReference type="RefSeq" id="WP_130477624.1">
    <property type="nucleotide sequence ID" value="NZ_SFCC01000012.1"/>
</dbReference>
<dbReference type="EMBL" id="SFCC01000012">
    <property type="protein sequence ID" value="RZQ61322.1"/>
    <property type="molecule type" value="Genomic_DNA"/>
</dbReference>
<comment type="similarity">
    <text evidence="1">Belongs to the glycosyltransferase 28 family.</text>
</comment>
<dbReference type="AlphaFoldDB" id="A0A4Q7J3W9"/>
<dbReference type="FunFam" id="3.40.50.2000:FF:000072">
    <property type="entry name" value="Glycosyl transferase"/>
    <property type="match status" value="1"/>
</dbReference>
<dbReference type="GO" id="GO:0016758">
    <property type="term" value="F:hexosyltransferase activity"/>
    <property type="evidence" value="ECO:0007669"/>
    <property type="project" value="UniProtKB-ARBA"/>
</dbReference>
<dbReference type="CDD" id="cd03784">
    <property type="entry name" value="GT1_Gtf-like"/>
    <property type="match status" value="1"/>
</dbReference>
<keyword evidence="3 6" id="KW-0808">Transferase</keyword>